<organism evidence="1 2">
    <name type="scientific">Chitinophaga horti</name>
    <dbReference type="NCBI Taxonomy" id="2920382"/>
    <lineage>
        <taxon>Bacteria</taxon>
        <taxon>Pseudomonadati</taxon>
        <taxon>Bacteroidota</taxon>
        <taxon>Chitinophagia</taxon>
        <taxon>Chitinophagales</taxon>
        <taxon>Chitinophagaceae</taxon>
        <taxon>Chitinophaga</taxon>
    </lineage>
</organism>
<dbReference type="Pfam" id="PF06224">
    <property type="entry name" value="AlkZ-like"/>
    <property type="match status" value="1"/>
</dbReference>
<keyword evidence="2" id="KW-1185">Reference proteome</keyword>
<dbReference type="Proteomes" id="UP001162741">
    <property type="component" value="Chromosome"/>
</dbReference>
<dbReference type="PANTHER" id="PTHR38479:SF2">
    <property type="entry name" value="WINGED HELIX DNA-BINDING DOMAIN-CONTAINING PROTEIN"/>
    <property type="match status" value="1"/>
</dbReference>
<evidence type="ECO:0000313" key="2">
    <source>
        <dbReference type="Proteomes" id="UP001162741"/>
    </source>
</evidence>
<protein>
    <submittedName>
        <fullName evidence="1">Winged helix DNA-binding domain-containing protein</fullName>
    </submittedName>
</protein>
<proteinExistence type="predicted"/>
<accession>A0ABY6IZL0</accession>
<sequence length="357" mass="39855">MMTDSSLLRLRLHAQLISQHPYTDVADVVHHMGAMQAQDYAGAKWSVALRMKNATDEDIELAIAEKLIVRTWSLRGTLHFVAPTDVRWMTTLLRDRLIRTAATYNKMLGLDEKMLLKGCKVITKALGGGKILTRDELSEILQSNKLPVHENRLSHYLNRAAFEQLICFGPRKGKAFTFTLLDDWVPVTKMPDHETQLANLASRYLNSRGPASVKDFTWWSGLPSAMARAAIELVKQEYDSAVVNDETYWFPDVTPSKAGVHLLPGFDEYLLGYAGRSAVVDVSHSKKIMGNGNAVFAATIVVNGKVVGTWKRSNQQKMLELNAVTFEALSDARKTAIRKVANAYGKYMGLPAEVIFE</sequence>
<dbReference type="PANTHER" id="PTHR38479">
    <property type="entry name" value="LMO0824 PROTEIN"/>
    <property type="match status" value="1"/>
</dbReference>
<keyword evidence="1" id="KW-0238">DNA-binding</keyword>
<name>A0ABY6IZL0_9BACT</name>
<dbReference type="EMBL" id="CP107006">
    <property type="protein sequence ID" value="UYQ92853.1"/>
    <property type="molecule type" value="Genomic_DNA"/>
</dbReference>
<dbReference type="InterPro" id="IPR009351">
    <property type="entry name" value="AlkZ-like"/>
</dbReference>
<gene>
    <name evidence="1" type="ORF">MKQ68_22490</name>
</gene>
<evidence type="ECO:0000313" key="1">
    <source>
        <dbReference type="EMBL" id="UYQ92853.1"/>
    </source>
</evidence>
<reference evidence="1" key="1">
    <citation type="submission" date="2022-10" db="EMBL/GenBank/DDBJ databases">
        <title>Chitinophaga sp. nov., isolated from soil.</title>
        <authorList>
            <person name="Jeon C.O."/>
        </authorList>
    </citation>
    <scope>NUCLEOTIDE SEQUENCE</scope>
    <source>
        <strain evidence="1">R8</strain>
    </source>
</reference>
<dbReference type="GO" id="GO:0003677">
    <property type="term" value="F:DNA binding"/>
    <property type="evidence" value="ECO:0007669"/>
    <property type="project" value="UniProtKB-KW"/>
</dbReference>
<dbReference type="RefSeq" id="WP_264281040.1">
    <property type="nucleotide sequence ID" value="NZ_CP107006.1"/>
</dbReference>